<accession>A0ABW3S3H7</accession>
<dbReference type="InterPro" id="IPR020449">
    <property type="entry name" value="Tscrpt_reg_AraC-type_HTH"/>
</dbReference>
<dbReference type="CDD" id="cd06986">
    <property type="entry name" value="cupin_MmsR-like_N"/>
    <property type="match status" value="1"/>
</dbReference>
<dbReference type="Gene3D" id="1.10.10.60">
    <property type="entry name" value="Homeodomain-like"/>
    <property type="match status" value="2"/>
</dbReference>
<keyword evidence="1" id="KW-0805">Transcription regulation</keyword>
<evidence type="ECO:0000259" key="4">
    <source>
        <dbReference type="PROSITE" id="PS01124"/>
    </source>
</evidence>
<reference evidence="6" key="1">
    <citation type="journal article" date="2019" name="Int. J. Syst. Evol. Microbiol.">
        <title>The Global Catalogue of Microorganisms (GCM) 10K type strain sequencing project: providing services to taxonomists for standard genome sequencing and annotation.</title>
        <authorList>
            <consortium name="The Broad Institute Genomics Platform"/>
            <consortium name="The Broad Institute Genome Sequencing Center for Infectious Disease"/>
            <person name="Wu L."/>
            <person name="Ma J."/>
        </authorList>
    </citation>
    <scope>NUCLEOTIDE SEQUENCE [LARGE SCALE GENOMIC DNA]</scope>
    <source>
        <strain evidence="6">CCUG 59189</strain>
    </source>
</reference>
<dbReference type="Pfam" id="PF12833">
    <property type="entry name" value="HTH_18"/>
    <property type="match status" value="1"/>
</dbReference>
<dbReference type="InterPro" id="IPR003313">
    <property type="entry name" value="AraC-bd"/>
</dbReference>
<protein>
    <submittedName>
        <fullName evidence="5">Helix-turn-helix domain-containing protein</fullName>
    </submittedName>
</protein>
<dbReference type="SMART" id="SM00342">
    <property type="entry name" value="HTH_ARAC"/>
    <property type="match status" value="1"/>
</dbReference>
<evidence type="ECO:0000313" key="6">
    <source>
        <dbReference type="Proteomes" id="UP001597262"/>
    </source>
</evidence>
<gene>
    <name evidence="5" type="ORF">ACFQ3W_22885</name>
</gene>
<dbReference type="PANTHER" id="PTHR46796">
    <property type="entry name" value="HTH-TYPE TRANSCRIPTIONAL ACTIVATOR RHAS-RELATED"/>
    <property type="match status" value="1"/>
</dbReference>
<dbReference type="PROSITE" id="PS01124">
    <property type="entry name" value="HTH_ARAC_FAMILY_2"/>
    <property type="match status" value="1"/>
</dbReference>
<comment type="caution">
    <text evidence="5">The sequence shown here is derived from an EMBL/GenBank/DDBJ whole genome shotgun (WGS) entry which is preliminary data.</text>
</comment>
<feature type="domain" description="HTH araC/xylS-type" evidence="4">
    <location>
        <begin position="195"/>
        <end position="293"/>
    </location>
</feature>
<dbReference type="SUPFAM" id="SSF46689">
    <property type="entry name" value="Homeodomain-like"/>
    <property type="match status" value="2"/>
</dbReference>
<evidence type="ECO:0000313" key="5">
    <source>
        <dbReference type="EMBL" id="MFD1179129.1"/>
    </source>
</evidence>
<evidence type="ECO:0000256" key="1">
    <source>
        <dbReference type="ARBA" id="ARBA00023015"/>
    </source>
</evidence>
<dbReference type="InterPro" id="IPR050204">
    <property type="entry name" value="AraC_XylS_family_regulators"/>
</dbReference>
<evidence type="ECO:0000256" key="2">
    <source>
        <dbReference type="ARBA" id="ARBA00023125"/>
    </source>
</evidence>
<evidence type="ECO:0000256" key="3">
    <source>
        <dbReference type="ARBA" id="ARBA00023163"/>
    </source>
</evidence>
<dbReference type="PRINTS" id="PR00032">
    <property type="entry name" value="HTHARAC"/>
</dbReference>
<keyword evidence="3" id="KW-0804">Transcription</keyword>
<dbReference type="Proteomes" id="UP001597262">
    <property type="component" value="Unassembled WGS sequence"/>
</dbReference>
<keyword evidence="6" id="KW-1185">Reference proteome</keyword>
<sequence length="296" mass="33603">MEILQKKQEGFPEEKLLVLPDYLTTELSQYELTRGLFISDIGYFPHAKYHYRDRPDGCDAHILIYCAEGSGWVEKEGRLSPLEKRQLAIIPAGMPHRYGADADTPWSIYWFHLRGDQVLSHLRLYGLENGPVPVPLGLEARILESFELCYSLLMEKPYSMPVQVHVSQTIGQLLGSIGLGAGGSARDRKRENDLGQAIRYMNDHVHTSLTLQELARHTGLSRQHLIYMFKQETGFPPIDYYLRLKMQRAGQLLSLSGLSVKEIAASVGVSDPYYFSRVFKKLMGVSPTEYRNIPKG</sequence>
<proteinExistence type="predicted"/>
<name>A0ABW3S3H7_9BACL</name>
<dbReference type="PANTHER" id="PTHR46796:SF7">
    <property type="entry name" value="ARAC FAMILY TRANSCRIPTIONAL REGULATOR"/>
    <property type="match status" value="1"/>
</dbReference>
<dbReference type="RefSeq" id="WP_379321555.1">
    <property type="nucleotide sequence ID" value="NZ_JBHTLM010000025.1"/>
</dbReference>
<dbReference type="Pfam" id="PF02311">
    <property type="entry name" value="AraC_binding"/>
    <property type="match status" value="1"/>
</dbReference>
<dbReference type="InterPro" id="IPR018060">
    <property type="entry name" value="HTH_AraC"/>
</dbReference>
<dbReference type="InterPro" id="IPR037923">
    <property type="entry name" value="HTH-like"/>
</dbReference>
<keyword evidence="2" id="KW-0238">DNA-binding</keyword>
<dbReference type="Gene3D" id="2.60.120.280">
    <property type="entry name" value="Regulatory protein AraC"/>
    <property type="match status" value="1"/>
</dbReference>
<dbReference type="SUPFAM" id="SSF51215">
    <property type="entry name" value="Regulatory protein AraC"/>
    <property type="match status" value="1"/>
</dbReference>
<dbReference type="EMBL" id="JBHTLM010000025">
    <property type="protein sequence ID" value="MFD1179129.1"/>
    <property type="molecule type" value="Genomic_DNA"/>
</dbReference>
<organism evidence="5 6">
    <name type="scientific">Paenibacillus puldeungensis</name>
    <dbReference type="NCBI Taxonomy" id="696536"/>
    <lineage>
        <taxon>Bacteria</taxon>
        <taxon>Bacillati</taxon>
        <taxon>Bacillota</taxon>
        <taxon>Bacilli</taxon>
        <taxon>Bacillales</taxon>
        <taxon>Paenibacillaceae</taxon>
        <taxon>Paenibacillus</taxon>
    </lineage>
</organism>
<dbReference type="InterPro" id="IPR009057">
    <property type="entry name" value="Homeodomain-like_sf"/>
</dbReference>